<sequence>MNLDNIRVVLVNTTHPGNIGGVARAMKNMGLSSLTLVEPKAFPSPDADARASGATDLLEGAAIVSTLEEAVADAHLVVGTSARGRHIPWPIMDPHEMAGVIAKAQSGSASSHVALVFGREDRGLTNEELQLCHIHVHIPSVESFSSLNIAAAVQVLAYECRMAYLANQTAMQQAPQWGTEWDADLAEHKELELFYEHLERVLIDVDFLDPEKPRQLMPRLRRLFQRALLDKIEINVLRGMLTHIEKKRRR</sequence>
<evidence type="ECO:0000313" key="8">
    <source>
        <dbReference type="Proteomes" id="UP001169862"/>
    </source>
</evidence>
<comment type="caution">
    <text evidence="7">The sequence shown here is derived from an EMBL/GenBank/DDBJ whole genome shotgun (WGS) entry which is preliminary data.</text>
</comment>
<comment type="subcellular location">
    <subcellularLocation>
        <location evidence="5">Cytoplasm</location>
    </subcellularLocation>
</comment>
<accession>A0AAW7XMS9</accession>
<dbReference type="EC" id="2.1.1.200" evidence="5"/>
<dbReference type="Pfam" id="PF00588">
    <property type="entry name" value="SpoU_methylase"/>
    <property type="match status" value="1"/>
</dbReference>
<keyword evidence="5" id="KW-0963">Cytoplasm</keyword>
<dbReference type="PIRSF" id="PIRSF004808">
    <property type="entry name" value="LasT"/>
    <property type="match status" value="1"/>
</dbReference>
<dbReference type="PANTHER" id="PTHR42786">
    <property type="entry name" value="TRNA/RRNA METHYLTRANSFERASE"/>
    <property type="match status" value="1"/>
</dbReference>
<dbReference type="RefSeq" id="WP_075173858.1">
    <property type="nucleotide sequence ID" value="NZ_CP041336.1"/>
</dbReference>
<keyword evidence="4 5" id="KW-0949">S-adenosyl-L-methionine</keyword>
<dbReference type="Gene3D" id="1.10.8.590">
    <property type="match status" value="1"/>
</dbReference>
<evidence type="ECO:0000256" key="2">
    <source>
        <dbReference type="ARBA" id="ARBA00022603"/>
    </source>
</evidence>
<evidence type="ECO:0000256" key="1">
    <source>
        <dbReference type="ARBA" id="ARBA00007228"/>
    </source>
</evidence>
<dbReference type="Proteomes" id="UP001169862">
    <property type="component" value="Unassembled WGS sequence"/>
</dbReference>
<dbReference type="InterPro" id="IPR004384">
    <property type="entry name" value="RNA_MeTrfase_TrmJ/LasT"/>
</dbReference>
<proteinExistence type="inferred from homology"/>
<reference evidence="7" key="1">
    <citation type="submission" date="2023-07" db="EMBL/GenBank/DDBJ databases">
        <title>Genome content predicts the carbon catabolic preferences of heterotrophic bacteria.</title>
        <authorList>
            <person name="Gralka M."/>
        </authorList>
    </citation>
    <scope>NUCLEOTIDE SEQUENCE</scope>
    <source>
        <strain evidence="7">I2M16</strain>
    </source>
</reference>
<comment type="catalytic activity">
    <reaction evidence="5">
        <text>uridine(32) in tRNA + S-adenosyl-L-methionine = 2'-O-methyluridine(32) in tRNA + S-adenosyl-L-homocysteine + H(+)</text>
        <dbReference type="Rhea" id="RHEA:42936"/>
        <dbReference type="Rhea" id="RHEA-COMP:10107"/>
        <dbReference type="Rhea" id="RHEA-COMP:10290"/>
        <dbReference type="ChEBI" id="CHEBI:15378"/>
        <dbReference type="ChEBI" id="CHEBI:57856"/>
        <dbReference type="ChEBI" id="CHEBI:59789"/>
        <dbReference type="ChEBI" id="CHEBI:65315"/>
        <dbReference type="ChEBI" id="CHEBI:74478"/>
        <dbReference type="EC" id="2.1.1.200"/>
    </reaction>
</comment>
<comment type="similarity">
    <text evidence="1">Belongs to the class IV-like SAM-binding methyltransferase superfamily. RNA methyltransferase TrmH family.</text>
</comment>
<evidence type="ECO:0000256" key="5">
    <source>
        <dbReference type="RuleBase" id="RU362024"/>
    </source>
</evidence>
<evidence type="ECO:0000256" key="3">
    <source>
        <dbReference type="ARBA" id="ARBA00022679"/>
    </source>
</evidence>
<keyword evidence="5" id="KW-0819">tRNA processing</keyword>
<keyword evidence="2 5" id="KW-0489">Methyltransferase</keyword>
<dbReference type="GO" id="GO:0003723">
    <property type="term" value="F:RNA binding"/>
    <property type="evidence" value="ECO:0007669"/>
    <property type="project" value="InterPro"/>
</dbReference>
<comment type="function">
    <text evidence="5">Catalyzes the formation of 2'O-methylated cytidine (Cm32) or 2'O-methylated uridine (Um32) at position 32 in tRNA.</text>
</comment>
<dbReference type="SUPFAM" id="SSF75217">
    <property type="entry name" value="alpha/beta knot"/>
    <property type="match status" value="1"/>
</dbReference>
<dbReference type="InterPro" id="IPR029026">
    <property type="entry name" value="tRNA_m1G_MTases_N"/>
</dbReference>
<dbReference type="GeneID" id="89457222"/>
<keyword evidence="3" id="KW-0808">Transferase</keyword>
<dbReference type="EMBL" id="JAUOPG010000007">
    <property type="protein sequence ID" value="MDO6454312.1"/>
    <property type="molecule type" value="Genomic_DNA"/>
</dbReference>
<dbReference type="GO" id="GO:0002128">
    <property type="term" value="P:tRNA nucleoside ribose methylation"/>
    <property type="evidence" value="ECO:0007669"/>
    <property type="project" value="TreeGrafter"/>
</dbReference>
<dbReference type="Gene3D" id="3.40.1280.10">
    <property type="match status" value="1"/>
</dbReference>
<gene>
    <name evidence="5" type="primary">trmJ</name>
    <name evidence="7" type="ORF">Q4490_12130</name>
</gene>
<evidence type="ECO:0000256" key="4">
    <source>
        <dbReference type="ARBA" id="ARBA00022691"/>
    </source>
</evidence>
<dbReference type="CDD" id="cd18093">
    <property type="entry name" value="SpoU-like_TrmJ"/>
    <property type="match status" value="1"/>
</dbReference>
<feature type="domain" description="tRNA/rRNA methyltransferase SpoU type" evidence="6">
    <location>
        <begin position="6"/>
        <end position="158"/>
    </location>
</feature>
<protein>
    <recommendedName>
        <fullName evidence="5">tRNA (cytidine/uridine-2'-O-)-methyltransferase TrmJ</fullName>
        <ecNumber evidence="5">2.1.1.200</ecNumber>
    </recommendedName>
    <alternativeName>
        <fullName evidence="5">tRNA (cytidine(32)/uridine(32)-2'-O)-methyltransferase</fullName>
    </alternativeName>
    <alternativeName>
        <fullName evidence="5">tRNA Cm32/Um32 methyltransferase</fullName>
    </alternativeName>
</protein>
<dbReference type="GO" id="GO:0005829">
    <property type="term" value="C:cytosol"/>
    <property type="evidence" value="ECO:0007669"/>
    <property type="project" value="TreeGrafter"/>
</dbReference>
<dbReference type="PANTHER" id="PTHR42786:SF2">
    <property type="entry name" value="TRNA (CYTIDINE_URIDINE-2'-O-)-METHYLTRANSFERASE TRMJ"/>
    <property type="match status" value="1"/>
</dbReference>
<name>A0AAW7XMS9_9GAMM</name>
<comment type="catalytic activity">
    <reaction evidence="5">
        <text>cytidine(32) in tRNA + S-adenosyl-L-methionine = 2'-O-methylcytidine(32) in tRNA + S-adenosyl-L-homocysteine + H(+)</text>
        <dbReference type="Rhea" id="RHEA:42932"/>
        <dbReference type="Rhea" id="RHEA-COMP:10288"/>
        <dbReference type="Rhea" id="RHEA-COMP:10289"/>
        <dbReference type="ChEBI" id="CHEBI:15378"/>
        <dbReference type="ChEBI" id="CHEBI:57856"/>
        <dbReference type="ChEBI" id="CHEBI:59789"/>
        <dbReference type="ChEBI" id="CHEBI:74495"/>
        <dbReference type="ChEBI" id="CHEBI:82748"/>
        <dbReference type="EC" id="2.1.1.200"/>
    </reaction>
</comment>
<comment type="subunit">
    <text evidence="5">Homodimer.</text>
</comment>
<dbReference type="InterPro" id="IPR001537">
    <property type="entry name" value="SpoU_MeTrfase"/>
</dbReference>
<dbReference type="AlphaFoldDB" id="A0AAW7XMS9"/>
<organism evidence="7 8">
    <name type="scientific">Neptunomonas phycophila</name>
    <dbReference type="NCBI Taxonomy" id="1572645"/>
    <lineage>
        <taxon>Bacteria</taxon>
        <taxon>Pseudomonadati</taxon>
        <taxon>Pseudomonadota</taxon>
        <taxon>Gammaproteobacteria</taxon>
        <taxon>Oceanospirillales</taxon>
        <taxon>Oceanospirillaceae</taxon>
        <taxon>Neptunomonas</taxon>
    </lineage>
</organism>
<dbReference type="InterPro" id="IPR029028">
    <property type="entry name" value="Alpha/beta_knot_MTases"/>
</dbReference>
<dbReference type="GO" id="GO:0160206">
    <property type="term" value="F:tRNA (cytidine(32)/uridine(32)-2'-O)-methyltransferase activity"/>
    <property type="evidence" value="ECO:0007669"/>
    <property type="project" value="UniProtKB-EC"/>
</dbReference>
<dbReference type="FunFam" id="3.40.1280.10:FF:000006">
    <property type="entry name" value="Uncharacterized tRNA/rRNA methyltransferase HI_0380"/>
    <property type="match status" value="1"/>
</dbReference>
<evidence type="ECO:0000313" key="7">
    <source>
        <dbReference type="EMBL" id="MDO6454312.1"/>
    </source>
</evidence>
<dbReference type="NCBIfam" id="TIGR00050">
    <property type="entry name" value="rRNA_methyl_1"/>
    <property type="match status" value="1"/>
</dbReference>
<evidence type="ECO:0000259" key="6">
    <source>
        <dbReference type="Pfam" id="PF00588"/>
    </source>
</evidence>